<accession>A0ABU9CFQ1</accession>
<dbReference type="Pfam" id="PF07589">
    <property type="entry name" value="PEP-CTERM"/>
    <property type="match status" value="1"/>
</dbReference>
<reference evidence="3 4" key="1">
    <citation type="submission" date="2024-04" db="EMBL/GenBank/DDBJ databases">
        <title>Novel species of the genus Ideonella isolated from streams.</title>
        <authorList>
            <person name="Lu H."/>
        </authorList>
    </citation>
    <scope>NUCLEOTIDE SEQUENCE [LARGE SCALE GENOMIC DNA]</scope>
    <source>
        <strain evidence="3 4">DXS22W</strain>
    </source>
</reference>
<evidence type="ECO:0000256" key="1">
    <source>
        <dbReference type="SAM" id="SignalP"/>
    </source>
</evidence>
<organism evidence="3 4">
    <name type="scientific">Pseudaquabacterium inlustre</name>
    <dbReference type="NCBI Taxonomy" id="2984192"/>
    <lineage>
        <taxon>Bacteria</taxon>
        <taxon>Pseudomonadati</taxon>
        <taxon>Pseudomonadota</taxon>
        <taxon>Betaproteobacteria</taxon>
        <taxon>Burkholderiales</taxon>
        <taxon>Sphaerotilaceae</taxon>
        <taxon>Pseudaquabacterium</taxon>
    </lineage>
</organism>
<evidence type="ECO:0000313" key="4">
    <source>
        <dbReference type="Proteomes" id="UP001365405"/>
    </source>
</evidence>
<dbReference type="Proteomes" id="UP001365405">
    <property type="component" value="Unassembled WGS sequence"/>
</dbReference>
<comment type="caution">
    <text evidence="3">The sequence shown here is derived from an EMBL/GenBank/DDBJ whole genome shotgun (WGS) entry which is preliminary data.</text>
</comment>
<protein>
    <submittedName>
        <fullName evidence="3">Choice-of-anchor E domain-containing protein</fullName>
    </submittedName>
</protein>
<keyword evidence="1" id="KW-0732">Signal</keyword>
<feature type="domain" description="Ice-binding protein C-terminal" evidence="2">
    <location>
        <begin position="210"/>
        <end position="234"/>
    </location>
</feature>
<evidence type="ECO:0000259" key="2">
    <source>
        <dbReference type="Pfam" id="PF07589"/>
    </source>
</evidence>
<name>A0ABU9CFQ1_9BURK</name>
<feature type="chain" id="PRO_5047378067" evidence="1">
    <location>
        <begin position="23"/>
        <end position="237"/>
    </location>
</feature>
<keyword evidence="4" id="KW-1185">Reference proteome</keyword>
<gene>
    <name evidence="3" type="ORF">AACH10_05800</name>
</gene>
<feature type="signal peptide" evidence="1">
    <location>
        <begin position="1"/>
        <end position="22"/>
    </location>
</feature>
<dbReference type="RefSeq" id="WP_341409421.1">
    <property type="nucleotide sequence ID" value="NZ_JBBUTH010000003.1"/>
</dbReference>
<dbReference type="NCBIfam" id="NF033208">
    <property type="entry name" value="choice_anch_E"/>
    <property type="match status" value="1"/>
</dbReference>
<evidence type="ECO:0000313" key="3">
    <source>
        <dbReference type="EMBL" id="MEK8049741.1"/>
    </source>
</evidence>
<dbReference type="NCBIfam" id="TIGR02595">
    <property type="entry name" value="PEP_CTERM"/>
    <property type="match status" value="1"/>
</dbReference>
<proteinExistence type="predicted"/>
<dbReference type="InterPro" id="IPR013424">
    <property type="entry name" value="Ice-binding_C"/>
</dbReference>
<dbReference type="EMBL" id="JBBUTH010000003">
    <property type="protein sequence ID" value="MEK8049741.1"/>
    <property type="molecule type" value="Genomic_DNA"/>
</dbReference>
<sequence length="237" mass="24396">MKKLAAIAAAVALASAATTASAALLTQSVSHVDSYTGTTNWSEVLLSLPQFDASLGTLTGVTLSYDGMFSSEFKYENTGRNGREVVQQVKGELTFASTVLGNQTLTTTAKLKTTVSGKDNAIDFGGTAGYTRTLDESDSLTLTWLSGIDDLSGFIGTDTLEFLVSAFGTATNSGSGNSRSSITTTATANLSITYDYRENMLPPTVIPGGTVPEPGSIALLGLALAAAGAAGRRRQAA</sequence>